<dbReference type="SUPFAM" id="SSF53474">
    <property type="entry name" value="alpha/beta-Hydrolases"/>
    <property type="match status" value="1"/>
</dbReference>
<protein>
    <submittedName>
        <fullName evidence="1">Uncharacterized protein</fullName>
    </submittedName>
</protein>
<dbReference type="Proteomes" id="UP000001208">
    <property type="component" value="Chromosome"/>
</dbReference>
<dbReference type="eggNOG" id="ENOG502Z8P2">
    <property type="taxonomic scope" value="Bacteria"/>
</dbReference>
<proteinExistence type="predicted"/>
<dbReference type="InterPro" id="IPR029058">
    <property type="entry name" value="AB_hydrolase_fold"/>
</dbReference>
<organism evidence="1 2">
    <name type="scientific">Chloroherpeton thalassium (strain ATCC 35110 / GB-78)</name>
    <dbReference type="NCBI Taxonomy" id="517418"/>
    <lineage>
        <taxon>Bacteria</taxon>
        <taxon>Pseudomonadati</taxon>
        <taxon>Chlorobiota</taxon>
        <taxon>Chlorobiia</taxon>
        <taxon>Chlorobiales</taxon>
        <taxon>Chloroherpetonaceae</taxon>
        <taxon>Chloroherpeton</taxon>
    </lineage>
</organism>
<name>B3QZC1_CHLT3</name>
<sequence>MNPICIDNYCFDRIHLWIQYSPKQPRFTEFVIEVYYPKNLDAKGLIMFDHGFLIGQGLFYYPKLLLGALFNDYPLFAQNPSHFYNYTTAAVKHNWAMAFVTSSHFASELIPWIDFGGNPRVGQEAYAAASYLIRHGVTNFFRYKPAEERTKFMKTNNVVFAGHSVGGAHAQAAAVGFEQLHCIGESSGLDFNPIIYNRELLPAHTQRFSDWKPEDLANPVGLVQLSPVDMTNAFLKMGMASYREALSKMNMPMVMVFGQCDCAALQQSNPPAWSSDPNTETEFSQLAPQNSDSWAVAANVEKGSHCGYLTANNELCDQADAKYSCKLCPDVDVYKSNGPETAFTIDLFDQFLGLYPNGSKFDKDFCGWMKSDFIKWLDKKSPDGNVNLVPFADGRYIDYANKSRCK</sequence>
<keyword evidence="2" id="KW-1185">Reference proteome</keyword>
<gene>
    <name evidence="1" type="ordered locus">Ctha_1351</name>
</gene>
<dbReference type="RefSeq" id="WP_012499898.1">
    <property type="nucleotide sequence ID" value="NC_011026.1"/>
</dbReference>
<dbReference type="KEGG" id="cts:Ctha_1351"/>
<accession>B3QZC1</accession>
<dbReference type="EMBL" id="CP001100">
    <property type="protein sequence ID" value="ACF13814.1"/>
    <property type="molecule type" value="Genomic_DNA"/>
</dbReference>
<dbReference type="AlphaFoldDB" id="B3QZC1"/>
<dbReference type="OrthoDB" id="593725at2"/>
<dbReference type="Gene3D" id="3.40.50.1820">
    <property type="entry name" value="alpha/beta hydrolase"/>
    <property type="match status" value="1"/>
</dbReference>
<reference evidence="1 2" key="1">
    <citation type="submission" date="2008-06" db="EMBL/GenBank/DDBJ databases">
        <title>Complete sequence of Chloroherpeton thalassium ATCC 35110.</title>
        <authorList>
            <consortium name="US DOE Joint Genome Institute"/>
            <person name="Lucas S."/>
            <person name="Copeland A."/>
            <person name="Lapidus A."/>
            <person name="Glavina del Rio T."/>
            <person name="Dalin E."/>
            <person name="Tice H."/>
            <person name="Bruce D."/>
            <person name="Goodwin L."/>
            <person name="Pitluck S."/>
            <person name="Schmutz J."/>
            <person name="Larimer F."/>
            <person name="Land M."/>
            <person name="Hauser L."/>
            <person name="Kyrpides N."/>
            <person name="Mikhailova N."/>
            <person name="Liu Z."/>
            <person name="Li T."/>
            <person name="Zhao F."/>
            <person name="Overmann J."/>
            <person name="Bryant D.A."/>
            <person name="Richardson P."/>
        </authorList>
    </citation>
    <scope>NUCLEOTIDE SEQUENCE [LARGE SCALE GENOMIC DNA]</scope>
    <source>
        <strain evidence="2">ATCC 35110 / GB-78</strain>
    </source>
</reference>
<evidence type="ECO:0000313" key="2">
    <source>
        <dbReference type="Proteomes" id="UP000001208"/>
    </source>
</evidence>
<evidence type="ECO:0000313" key="1">
    <source>
        <dbReference type="EMBL" id="ACF13814.1"/>
    </source>
</evidence>
<dbReference type="HOGENOM" id="CLU_639132_0_0_10"/>